<evidence type="ECO:0000256" key="5">
    <source>
        <dbReference type="ARBA" id="ARBA00022847"/>
    </source>
</evidence>
<dbReference type="InParanoid" id="A0A2V0PI94"/>
<dbReference type="InterPro" id="IPR020846">
    <property type="entry name" value="MFS_dom"/>
</dbReference>
<dbReference type="GO" id="GO:0015293">
    <property type="term" value="F:symporter activity"/>
    <property type="evidence" value="ECO:0007669"/>
    <property type="project" value="UniProtKB-KW"/>
</dbReference>
<feature type="transmembrane region" description="Helical" evidence="8">
    <location>
        <begin position="210"/>
        <end position="229"/>
    </location>
</feature>
<feature type="domain" description="Major facilitator superfamily (MFS) profile" evidence="9">
    <location>
        <begin position="38"/>
        <end position="519"/>
    </location>
</feature>
<feature type="transmembrane region" description="Helical" evidence="8">
    <location>
        <begin position="363"/>
        <end position="382"/>
    </location>
</feature>
<keyword evidence="6 8" id="KW-1133">Transmembrane helix</keyword>
<dbReference type="PANTHER" id="PTHR43528">
    <property type="entry name" value="ALPHA-KETOGLUTARATE PERMEASE"/>
    <property type="match status" value="1"/>
</dbReference>
<organism evidence="10 11">
    <name type="scientific">Raphidocelis subcapitata</name>
    <dbReference type="NCBI Taxonomy" id="307507"/>
    <lineage>
        <taxon>Eukaryota</taxon>
        <taxon>Viridiplantae</taxon>
        <taxon>Chlorophyta</taxon>
        <taxon>core chlorophytes</taxon>
        <taxon>Chlorophyceae</taxon>
        <taxon>CS clade</taxon>
        <taxon>Sphaeropleales</taxon>
        <taxon>Selenastraceae</taxon>
        <taxon>Raphidocelis</taxon>
    </lineage>
</organism>
<dbReference type="OrthoDB" id="10262656at2759"/>
<dbReference type="Proteomes" id="UP000247498">
    <property type="component" value="Unassembled WGS sequence"/>
</dbReference>
<evidence type="ECO:0000256" key="1">
    <source>
        <dbReference type="ARBA" id="ARBA00004651"/>
    </source>
</evidence>
<evidence type="ECO:0000256" key="2">
    <source>
        <dbReference type="ARBA" id="ARBA00022448"/>
    </source>
</evidence>
<comment type="caution">
    <text evidence="10">The sequence shown here is derived from an EMBL/GenBank/DDBJ whole genome shotgun (WGS) entry which is preliminary data.</text>
</comment>
<keyword evidence="3" id="KW-1003">Cell membrane</keyword>
<keyword evidence="7 8" id="KW-0472">Membrane</keyword>
<feature type="transmembrane region" description="Helical" evidence="8">
    <location>
        <begin position="423"/>
        <end position="449"/>
    </location>
</feature>
<dbReference type="InterPro" id="IPR005828">
    <property type="entry name" value="MFS_sugar_transport-like"/>
</dbReference>
<evidence type="ECO:0000256" key="3">
    <source>
        <dbReference type="ARBA" id="ARBA00022475"/>
    </source>
</evidence>
<dbReference type="PROSITE" id="PS50850">
    <property type="entry name" value="MFS"/>
    <property type="match status" value="1"/>
</dbReference>
<feature type="transmembrane region" description="Helical" evidence="8">
    <location>
        <begin position="177"/>
        <end position="198"/>
    </location>
</feature>
<proteinExistence type="predicted"/>
<evidence type="ECO:0000256" key="6">
    <source>
        <dbReference type="ARBA" id="ARBA00022989"/>
    </source>
</evidence>
<dbReference type="Gene3D" id="1.20.1250.20">
    <property type="entry name" value="MFS general substrate transporter like domains"/>
    <property type="match status" value="1"/>
</dbReference>
<dbReference type="GO" id="GO:0005886">
    <property type="term" value="C:plasma membrane"/>
    <property type="evidence" value="ECO:0007669"/>
    <property type="project" value="UniProtKB-SubCell"/>
</dbReference>
<dbReference type="SUPFAM" id="SSF103473">
    <property type="entry name" value="MFS general substrate transporter"/>
    <property type="match status" value="1"/>
</dbReference>
<evidence type="ECO:0000256" key="7">
    <source>
        <dbReference type="ARBA" id="ARBA00023136"/>
    </source>
</evidence>
<feature type="transmembrane region" description="Helical" evidence="8">
    <location>
        <begin position="389"/>
        <end position="411"/>
    </location>
</feature>
<gene>
    <name evidence="10" type="ORF">Rsub_09721</name>
</gene>
<evidence type="ECO:0000313" key="10">
    <source>
        <dbReference type="EMBL" id="GBF97663.1"/>
    </source>
</evidence>
<feature type="transmembrane region" description="Helical" evidence="8">
    <location>
        <begin position="494"/>
        <end position="515"/>
    </location>
</feature>
<dbReference type="InterPro" id="IPR036259">
    <property type="entry name" value="MFS_trans_sf"/>
</dbReference>
<comment type="subcellular location">
    <subcellularLocation>
        <location evidence="1">Cell membrane</location>
        <topology evidence="1">Multi-pass membrane protein</topology>
    </subcellularLocation>
</comment>
<dbReference type="InterPro" id="IPR051084">
    <property type="entry name" value="H+-coupled_symporters"/>
</dbReference>
<sequence length="563" mass="57800">MARKSRASPQRQLGSGAGDGVCAAQRSAGLSRRDHTLVIVGLGLGTMIEWYDFQLYSGLSNAISSQFFPTGDPVLQSLSFWGVFALAFVTRPVGAIIFGHVGDRIGRRISLLVSIAAMALPTVIIGCLPSYQVMGLAAPVLLALLRVIQGLAIGGEYGTAVVYAAEIAPPGWEGRHSTFIVAWCQAGLLLGEAMVMLVVAVCAPQQLDLWGWRIPFLLVIISFTLALLLRLNMPEPLEIIARARLAASANAGAEGAEGGTLTPAAAQPRPAIAANGASAGSAAGGDADTSKLSNGSGLTMAAASLAAKLSHRVPLGMLLRHHLLALALFALVAFYAQASVYMVASWLPKHLRDLGVPNLTTQVMYLTALVAKLSAVLATGWAADRGLPICWAGAVNGVVGIGLNFASAAVVNSYKPGGSVAGAWVMQVVLLGWTGFALALLPTVGCNAFPPEVRASGYNLGYSLTSGLVGGLTPLAVTGIRASGSAAAAAYGSAFWTLAAGSVSVLAYVATLHYLPVCNRAAAQPLFSEQLHPKDRVAASQLRSGSFSPAGAAALSPRVSGAG</sequence>
<keyword evidence="5" id="KW-0769">Symport</keyword>
<dbReference type="EMBL" id="BDRX01000105">
    <property type="protein sequence ID" value="GBF97663.1"/>
    <property type="molecule type" value="Genomic_DNA"/>
</dbReference>
<keyword evidence="2" id="KW-0813">Transport</keyword>
<feature type="transmembrane region" description="Helical" evidence="8">
    <location>
        <begin position="461"/>
        <end position="482"/>
    </location>
</feature>
<reference evidence="10 11" key="1">
    <citation type="journal article" date="2018" name="Sci. Rep.">
        <title>Raphidocelis subcapitata (=Pseudokirchneriella subcapitata) provides an insight into genome evolution and environmental adaptations in the Sphaeropleales.</title>
        <authorList>
            <person name="Suzuki S."/>
            <person name="Yamaguchi H."/>
            <person name="Nakajima N."/>
            <person name="Kawachi M."/>
        </authorList>
    </citation>
    <scope>NUCLEOTIDE SEQUENCE [LARGE SCALE GENOMIC DNA]</scope>
    <source>
        <strain evidence="10 11">NIES-35</strain>
    </source>
</reference>
<dbReference type="Pfam" id="PF00083">
    <property type="entry name" value="Sugar_tr"/>
    <property type="match status" value="1"/>
</dbReference>
<feature type="transmembrane region" description="Helical" evidence="8">
    <location>
        <begin position="78"/>
        <end position="99"/>
    </location>
</feature>
<dbReference type="AlphaFoldDB" id="A0A2V0PI94"/>
<evidence type="ECO:0000256" key="4">
    <source>
        <dbReference type="ARBA" id="ARBA00022692"/>
    </source>
</evidence>
<keyword evidence="4 8" id="KW-0812">Transmembrane</keyword>
<dbReference type="PANTHER" id="PTHR43528:SF1">
    <property type="entry name" value="ALPHA-KETOGLUTARATE PERMEASE"/>
    <property type="match status" value="1"/>
</dbReference>
<evidence type="ECO:0000256" key="8">
    <source>
        <dbReference type="SAM" id="Phobius"/>
    </source>
</evidence>
<feature type="transmembrane region" description="Helical" evidence="8">
    <location>
        <begin position="35"/>
        <end position="51"/>
    </location>
</feature>
<evidence type="ECO:0000313" key="11">
    <source>
        <dbReference type="Proteomes" id="UP000247498"/>
    </source>
</evidence>
<name>A0A2V0PI94_9CHLO</name>
<accession>A0A2V0PI94</accession>
<feature type="transmembrane region" description="Helical" evidence="8">
    <location>
        <begin position="143"/>
        <end position="165"/>
    </location>
</feature>
<keyword evidence="11" id="KW-1185">Reference proteome</keyword>
<evidence type="ECO:0000259" key="9">
    <source>
        <dbReference type="PROSITE" id="PS50850"/>
    </source>
</evidence>
<protein>
    <submittedName>
        <fullName evidence="10">MFS transporter</fullName>
    </submittedName>
</protein>
<feature type="transmembrane region" description="Helical" evidence="8">
    <location>
        <begin position="111"/>
        <end position="131"/>
    </location>
</feature>
<feature type="transmembrane region" description="Helical" evidence="8">
    <location>
        <begin position="323"/>
        <end position="343"/>
    </location>
</feature>